<feature type="signal peptide" evidence="2">
    <location>
        <begin position="1"/>
        <end position="21"/>
    </location>
</feature>
<proteinExistence type="inferred from homology"/>
<gene>
    <name evidence="4" type="ORF">PQR62_06615</name>
</gene>
<evidence type="ECO:0000313" key="5">
    <source>
        <dbReference type="Proteomes" id="UP001629246"/>
    </source>
</evidence>
<evidence type="ECO:0000256" key="1">
    <source>
        <dbReference type="ARBA" id="ARBA00007613"/>
    </source>
</evidence>
<keyword evidence="2" id="KW-0449">Lipoprotein</keyword>
<comment type="subcellular location">
    <subcellularLocation>
        <location evidence="2">Cell membrane</location>
        <topology evidence="2">Lipid-anchor</topology>
    </subcellularLocation>
</comment>
<dbReference type="Pfam" id="PF02321">
    <property type="entry name" value="OEP"/>
    <property type="match status" value="2"/>
</dbReference>
<dbReference type="InterPro" id="IPR010131">
    <property type="entry name" value="MdtP/NodT-like"/>
</dbReference>
<feature type="region of interest" description="Disordered" evidence="3">
    <location>
        <begin position="25"/>
        <end position="49"/>
    </location>
</feature>
<keyword evidence="5" id="KW-1185">Reference proteome</keyword>
<dbReference type="Gene3D" id="2.20.200.10">
    <property type="entry name" value="Outer membrane efflux proteins (OEP)"/>
    <property type="match status" value="1"/>
</dbReference>
<dbReference type="PANTHER" id="PTHR30203">
    <property type="entry name" value="OUTER MEMBRANE CATION EFFLUX PROTEIN"/>
    <property type="match status" value="1"/>
</dbReference>
<keyword evidence="2" id="KW-0564">Palmitate</keyword>
<reference evidence="4 5" key="1">
    <citation type="journal article" date="2024" name="Chem. Sci.">
        <title>Discovery of megapolipeptins by genome mining of a Burkholderiales bacteria collection.</title>
        <authorList>
            <person name="Paulo B.S."/>
            <person name="Recchia M.J.J."/>
            <person name="Lee S."/>
            <person name="Fergusson C.H."/>
            <person name="Romanowski S.B."/>
            <person name="Hernandez A."/>
            <person name="Krull N."/>
            <person name="Liu D.Y."/>
            <person name="Cavanagh H."/>
            <person name="Bos A."/>
            <person name="Gray C.A."/>
            <person name="Murphy B.T."/>
            <person name="Linington R.G."/>
            <person name="Eustaquio A.S."/>
        </authorList>
    </citation>
    <scope>NUCLEOTIDE SEQUENCE [LARGE SCALE GENOMIC DNA]</scope>
    <source>
        <strain evidence="4 5">RL21-008-BIB-A</strain>
    </source>
</reference>
<organism evidence="4 5">
    <name type="scientific">Herbaspirillum lusitanum</name>
    <dbReference type="NCBI Taxonomy" id="213312"/>
    <lineage>
        <taxon>Bacteria</taxon>
        <taxon>Pseudomonadati</taxon>
        <taxon>Pseudomonadota</taxon>
        <taxon>Betaproteobacteria</taxon>
        <taxon>Burkholderiales</taxon>
        <taxon>Oxalobacteraceae</taxon>
        <taxon>Herbaspirillum</taxon>
    </lineage>
</organism>
<keyword evidence="2" id="KW-0732">Signal</keyword>
<comment type="caution">
    <text evidence="4">The sequence shown here is derived from an EMBL/GenBank/DDBJ whole genome shotgun (WGS) entry which is preliminary data.</text>
</comment>
<evidence type="ECO:0000256" key="2">
    <source>
        <dbReference type="RuleBase" id="RU362097"/>
    </source>
</evidence>
<dbReference type="SUPFAM" id="SSF56954">
    <property type="entry name" value="Outer membrane efflux proteins (OEP)"/>
    <property type="match status" value="1"/>
</dbReference>
<evidence type="ECO:0000256" key="3">
    <source>
        <dbReference type="SAM" id="MobiDB-lite"/>
    </source>
</evidence>
<sequence length="494" mass="52641">MNTALLLSALTLAVATLAGCAAGPDYRKPQVDMPPSWQPEAPWRQSRPDDAQLRGPWWQRFGDAQLNALQEKAMAGNQTLAIAAARLSQARATAGIADAATVPQVNLGARAQRGRISANRPLTNYNSPNYATVQNDFALGLNVSYEADLFGRVQRAVEGAQASAQQSAADFENTRLLLSADLASNYFNLRELDLEMDVLTRSIALQRRALDLATSRHDLGASSGLDVAQQQALLDNTLTQVDVLRRQRGQYEHAIATLTGTPAPLFSLAPSLAAINLPQVPLGVPSDVLERRPDIASAERAMAAANAQVGVASAAFYPSFMLAPSYGVDSRNWGALFNAPSVLWSLGVSATQSLFDGGRLRAGVDFARGNYEATVAGYKRTVLTAMQEVEDGITGIAALDRAYAQSQSAIRSASRVLDIANSRYEGGVATYLEVITAQQTLLSNERQSAQLMGQRLLTSVFLIKALGGDWQERGMAGEAPAVGDAAQPSARPAS</sequence>
<keyword evidence="2" id="KW-1134">Transmembrane beta strand</keyword>
<evidence type="ECO:0000313" key="4">
    <source>
        <dbReference type="EMBL" id="MFL9923926.1"/>
    </source>
</evidence>
<keyword evidence="2" id="KW-0812">Transmembrane</keyword>
<dbReference type="InterPro" id="IPR003423">
    <property type="entry name" value="OMP_efflux"/>
</dbReference>
<accession>A0ABW9A651</accession>
<protein>
    <submittedName>
        <fullName evidence="4">Efflux transporter outer membrane subunit</fullName>
    </submittedName>
</protein>
<dbReference type="EMBL" id="JAQQFM010000003">
    <property type="protein sequence ID" value="MFL9923926.1"/>
    <property type="molecule type" value="Genomic_DNA"/>
</dbReference>
<dbReference type="RefSeq" id="WP_408156053.1">
    <property type="nucleotide sequence ID" value="NZ_JAQQFM010000003.1"/>
</dbReference>
<comment type="similarity">
    <text evidence="1 2">Belongs to the outer membrane factor (OMF) (TC 1.B.17) family.</text>
</comment>
<feature type="chain" id="PRO_5045002163" evidence="2">
    <location>
        <begin position="22"/>
        <end position="494"/>
    </location>
</feature>
<dbReference type="Gene3D" id="1.20.1600.10">
    <property type="entry name" value="Outer membrane efflux proteins (OEP)"/>
    <property type="match status" value="1"/>
</dbReference>
<dbReference type="NCBIfam" id="TIGR01845">
    <property type="entry name" value="outer_NodT"/>
    <property type="match status" value="1"/>
</dbReference>
<keyword evidence="2" id="KW-0472">Membrane</keyword>
<name>A0ABW9A651_9BURK</name>
<dbReference type="PANTHER" id="PTHR30203:SF33">
    <property type="entry name" value="BLR4455 PROTEIN"/>
    <property type="match status" value="1"/>
</dbReference>
<dbReference type="Proteomes" id="UP001629246">
    <property type="component" value="Unassembled WGS sequence"/>
</dbReference>